<evidence type="ECO:0000256" key="9">
    <source>
        <dbReference type="ARBA" id="ARBA00043995"/>
    </source>
</evidence>
<comment type="catalytic activity">
    <reaction evidence="13">
        <text>an alpha-Kdo-(2-&gt;4)-alpha-Kdo-(2-&gt;6)-lipid A + ADP-L-glycero-beta-D-manno-heptose = an L-alpha-D-Hep-(1-&gt;5)-[alpha-Kdo-(2-&gt;4)]-alpha-Kdo-(2-&gt;6)-lipid A + ADP + H(+)</text>
        <dbReference type="Rhea" id="RHEA:74067"/>
        <dbReference type="ChEBI" id="CHEBI:15378"/>
        <dbReference type="ChEBI" id="CHEBI:61506"/>
        <dbReference type="ChEBI" id="CHEBI:176431"/>
        <dbReference type="ChEBI" id="CHEBI:193068"/>
        <dbReference type="ChEBI" id="CHEBI:456216"/>
        <dbReference type="EC" id="2.4.99.23"/>
    </reaction>
</comment>
<comment type="caution">
    <text evidence="14">The sequence shown here is derived from an EMBL/GenBank/DDBJ whole genome shotgun (WGS) entry which is preliminary data.</text>
</comment>
<dbReference type="AlphaFoldDB" id="A0A4Z0BDN3"/>
<evidence type="ECO:0000256" key="7">
    <source>
        <dbReference type="ARBA" id="ARBA00022985"/>
    </source>
</evidence>
<keyword evidence="4" id="KW-0997">Cell inner membrane</keyword>
<dbReference type="Pfam" id="PF01075">
    <property type="entry name" value="Glyco_transf_9"/>
    <property type="match status" value="1"/>
</dbReference>
<accession>A0A4Z0BDN3</accession>
<keyword evidence="5" id="KW-0328">Glycosyltransferase</keyword>
<gene>
    <name evidence="14" type="primary">waaC</name>
    <name evidence="14" type="ORF">EZ242_21330</name>
</gene>
<comment type="subcellular location">
    <subcellularLocation>
        <location evidence="1">Cell inner membrane</location>
        <topology evidence="1">Peripheral membrane protein</topology>
        <orientation evidence="1">Cytoplasmic side</orientation>
    </subcellularLocation>
</comment>
<comment type="pathway">
    <text evidence="2">Bacterial outer membrane biogenesis; LPS core biosynthesis.</text>
</comment>
<dbReference type="OrthoDB" id="9767552at2"/>
<keyword evidence="3" id="KW-1003">Cell membrane</keyword>
<dbReference type="EC" id="2.4.99.23" evidence="10"/>
<dbReference type="PANTHER" id="PTHR30160:SF19">
    <property type="entry name" value="LIPOPOLYSACCHARIDE HEPTOSYLTRANSFERASE 1"/>
    <property type="match status" value="1"/>
</dbReference>
<keyword evidence="7" id="KW-0448">Lipopolysaccharide biosynthesis</keyword>
<name>A0A4Z0BDN3_9BURK</name>
<evidence type="ECO:0000256" key="1">
    <source>
        <dbReference type="ARBA" id="ARBA00004515"/>
    </source>
</evidence>
<keyword evidence="6 14" id="KW-0808">Transferase</keyword>
<evidence type="ECO:0000256" key="6">
    <source>
        <dbReference type="ARBA" id="ARBA00022679"/>
    </source>
</evidence>
<dbReference type="GO" id="GO:0009244">
    <property type="term" value="P:lipopolysaccharide core region biosynthetic process"/>
    <property type="evidence" value="ECO:0007669"/>
    <property type="project" value="InterPro"/>
</dbReference>
<reference evidence="14 15" key="1">
    <citation type="submission" date="2019-03" db="EMBL/GenBank/DDBJ databases">
        <title>Ramlibacter rhizophilus CCTCC AB2015357, whole genome shotgun sequence.</title>
        <authorList>
            <person name="Zhang X."/>
            <person name="Feng G."/>
            <person name="Zhu H."/>
        </authorList>
    </citation>
    <scope>NUCLEOTIDE SEQUENCE [LARGE SCALE GENOMIC DNA]</scope>
    <source>
        <strain evidence="14 15">CCTCC AB2015357</strain>
    </source>
</reference>
<evidence type="ECO:0000256" key="10">
    <source>
        <dbReference type="ARBA" id="ARBA00044041"/>
    </source>
</evidence>
<evidence type="ECO:0000256" key="2">
    <source>
        <dbReference type="ARBA" id="ARBA00004713"/>
    </source>
</evidence>
<dbReference type="Proteomes" id="UP000297564">
    <property type="component" value="Unassembled WGS sequence"/>
</dbReference>
<sequence length="322" mass="35741">MRILIVKLSSLGDVVHAMPAVQDIRRALPQARIDWVVERSFAPLVERCEGVRRVVPCELRKWRRSPLSGETRRGWRELKQALQREPYDAVIDLQGLTKSALVARCARLAEGGRRYALANRTEGSSWEAPTRWVADVVVRIEPRIHAVARSRELCARALGYTLQGEERFGLVAAAPPAADGDEVAFVHGTSRVDKLWPEPHWIELGRRLLAEGFRIGLPHGSEIERDRAERLASAIGEGAQAWPRLDLGTLTDRLAAGAGVIGVDSGLSHIATALDRPHVQIYNVDTAWRTGPVDRPRQRSVFAEPTPTVEAVEAAWAQVRRA</sequence>
<protein>
    <recommendedName>
        <fullName evidence="11">Lipopolysaccharide heptosyltransferase 1</fullName>
        <ecNumber evidence="10">2.4.99.23</ecNumber>
    </recommendedName>
    <alternativeName>
        <fullName evidence="12">ADP-heptose:lipopolysaccharide heptosyltransferase I</fullName>
    </alternativeName>
</protein>
<evidence type="ECO:0000256" key="5">
    <source>
        <dbReference type="ARBA" id="ARBA00022676"/>
    </source>
</evidence>
<comment type="similarity">
    <text evidence="9">Belongs to the glycosyltransferase 9 family.</text>
</comment>
<dbReference type="InterPro" id="IPR011908">
    <property type="entry name" value="LipoPS_heptosylTferase-I"/>
</dbReference>
<evidence type="ECO:0000256" key="11">
    <source>
        <dbReference type="ARBA" id="ARBA00044190"/>
    </source>
</evidence>
<keyword evidence="15" id="KW-1185">Reference proteome</keyword>
<proteinExistence type="inferred from homology"/>
<dbReference type="Gene3D" id="3.40.50.2000">
    <property type="entry name" value="Glycogen Phosphorylase B"/>
    <property type="match status" value="2"/>
</dbReference>
<evidence type="ECO:0000256" key="12">
    <source>
        <dbReference type="ARBA" id="ARBA00044330"/>
    </source>
</evidence>
<dbReference type="SUPFAM" id="SSF53756">
    <property type="entry name" value="UDP-Glycosyltransferase/glycogen phosphorylase"/>
    <property type="match status" value="1"/>
</dbReference>
<dbReference type="GO" id="GO:0005829">
    <property type="term" value="C:cytosol"/>
    <property type="evidence" value="ECO:0007669"/>
    <property type="project" value="TreeGrafter"/>
</dbReference>
<dbReference type="NCBIfam" id="TIGR02193">
    <property type="entry name" value="heptsyl_trn_I"/>
    <property type="match status" value="1"/>
</dbReference>
<dbReference type="CDD" id="cd03789">
    <property type="entry name" value="GT9_LPS_heptosyltransferase"/>
    <property type="match status" value="1"/>
</dbReference>
<dbReference type="GO" id="GO:0008713">
    <property type="term" value="F:ADP-heptose-lipopolysaccharide heptosyltransferase activity"/>
    <property type="evidence" value="ECO:0007669"/>
    <property type="project" value="TreeGrafter"/>
</dbReference>
<evidence type="ECO:0000256" key="4">
    <source>
        <dbReference type="ARBA" id="ARBA00022519"/>
    </source>
</evidence>
<evidence type="ECO:0000313" key="15">
    <source>
        <dbReference type="Proteomes" id="UP000297564"/>
    </source>
</evidence>
<dbReference type="InterPro" id="IPR002201">
    <property type="entry name" value="Glyco_trans_9"/>
</dbReference>
<evidence type="ECO:0000256" key="8">
    <source>
        <dbReference type="ARBA" id="ARBA00023136"/>
    </source>
</evidence>
<dbReference type="PANTHER" id="PTHR30160">
    <property type="entry name" value="TETRAACYLDISACCHARIDE 4'-KINASE-RELATED"/>
    <property type="match status" value="1"/>
</dbReference>
<evidence type="ECO:0000256" key="13">
    <source>
        <dbReference type="ARBA" id="ARBA00049201"/>
    </source>
</evidence>
<dbReference type="GO" id="GO:0005886">
    <property type="term" value="C:plasma membrane"/>
    <property type="evidence" value="ECO:0007669"/>
    <property type="project" value="UniProtKB-SubCell"/>
</dbReference>
<organism evidence="14 15">
    <name type="scientific">Ramlibacter rhizophilus</name>
    <dbReference type="NCBI Taxonomy" id="1781167"/>
    <lineage>
        <taxon>Bacteria</taxon>
        <taxon>Pseudomonadati</taxon>
        <taxon>Pseudomonadota</taxon>
        <taxon>Betaproteobacteria</taxon>
        <taxon>Burkholderiales</taxon>
        <taxon>Comamonadaceae</taxon>
        <taxon>Ramlibacter</taxon>
    </lineage>
</organism>
<keyword evidence="8" id="KW-0472">Membrane</keyword>
<dbReference type="EMBL" id="SMLL01000009">
    <property type="protein sequence ID" value="TFY96583.1"/>
    <property type="molecule type" value="Genomic_DNA"/>
</dbReference>
<dbReference type="InterPro" id="IPR051199">
    <property type="entry name" value="LPS_LOS_Heptosyltrfase"/>
</dbReference>
<evidence type="ECO:0000313" key="14">
    <source>
        <dbReference type="EMBL" id="TFY96583.1"/>
    </source>
</evidence>
<evidence type="ECO:0000256" key="3">
    <source>
        <dbReference type="ARBA" id="ARBA00022475"/>
    </source>
</evidence>